<reference evidence="1" key="1">
    <citation type="submission" date="2021-03" db="EMBL/GenBank/DDBJ databases">
        <title>Whole genome shotgun sequence of Actinoplanes auranticolor NBRC 12245.</title>
        <authorList>
            <person name="Komaki H."/>
            <person name="Tamura T."/>
        </authorList>
    </citation>
    <scope>NUCLEOTIDE SEQUENCE</scope>
    <source>
        <strain evidence="1">NBRC 12245</strain>
    </source>
</reference>
<dbReference type="InterPro" id="IPR023296">
    <property type="entry name" value="Glyco_hydro_beta-prop_sf"/>
</dbReference>
<evidence type="ECO:0008006" key="3">
    <source>
        <dbReference type="Google" id="ProtNLM"/>
    </source>
</evidence>
<proteinExistence type="predicted"/>
<dbReference type="EMBL" id="BOQL01000064">
    <property type="protein sequence ID" value="GIM76823.1"/>
    <property type="molecule type" value="Genomic_DNA"/>
</dbReference>
<comment type="caution">
    <text evidence="1">The sequence shown here is derived from an EMBL/GenBank/DDBJ whole genome shotgun (WGS) entry which is preliminary data.</text>
</comment>
<keyword evidence="2" id="KW-1185">Reference proteome</keyword>
<evidence type="ECO:0000313" key="1">
    <source>
        <dbReference type="EMBL" id="GIM76823.1"/>
    </source>
</evidence>
<dbReference type="Proteomes" id="UP000681340">
    <property type="component" value="Unassembled WGS sequence"/>
</dbReference>
<name>A0A919STK8_9ACTN</name>
<organism evidence="1 2">
    <name type="scientific">Actinoplanes auranticolor</name>
    <dbReference type="NCBI Taxonomy" id="47988"/>
    <lineage>
        <taxon>Bacteria</taxon>
        <taxon>Bacillati</taxon>
        <taxon>Actinomycetota</taxon>
        <taxon>Actinomycetes</taxon>
        <taxon>Micromonosporales</taxon>
        <taxon>Micromonosporaceae</taxon>
        <taxon>Actinoplanes</taxon>
    </lineage>
</organism>
<dbReference type="Gene3D" id="2.115.10.20">
    <property type="entry name" value="Glycosyl hydrolase domain, family 43"/>
    <property type="match status" value="1"/>
</dbReference>
<dbReference type="RefSeq" id="WP_212993127.1">
    <property type="nucleotide sequence ID" value="NZ_BAABEA010000003.1"/>
</dbReference>
<evidence type="ECO:0000313" key="2">
    <source>
        <dbReference type="Proteomes" id="UP000681340"/>
    </source>
</evidence>
<dbReference type="SUPFAM" id="SSF75005">
    <property type="entry name" value="Arabinanase/levansucrase/invertase"/>
    <property type="match status" value="1"/>
</dbReference>
<accession>A0A919STK8</accession>
<protein>
    <recommendedName>
        <fullName evidence="3">Glycosyl hydrolase family 32</fullName>
    </recommendedName>
</protein>
<sequence length="340" mass="37869">MSEWLLAEASPLFSMFGDPRPGHGLMGVSDPDVHLRDGTWTMFLGAFTTRFVVRIVEARLPADAAITDDSWNLIIDRRKRAVELGAPPDRRAWDAAGMHTPSYVKGPDVERIYYAGRGSRKITGPDSRYAIGCLEHRDGAWHRLPGPVLTGDAARPSALEPLVLHADGRWRMWFLSAIGETGRGEQPDYELRYTESDDGIRWEAPETFATLEEGFFDNAVSSRAEGWRMVLARGTNLYGTTPFPGQGLWLTEAATLGERAAWSPLRRLLDTDTGAEDWYAAGVCGPAMVAESDTLHVFATGTHTPTPWWRAALSRLRARRRPPAPSPYFLTTGRFTFHRV</sequence>
<dbReference type="AlphaFoldDB" id="A0A919STK8"/>
<gene>
    <name evidence="1" type="ORF">Aau02nite_72790</name>
</gene>